<feature type="coiled-coil region" evidence="2">
    <location>
        <begin position="63"/>
        <end position="132"/>
    </location>
</feature>
<feature type="coiled-coil region" evidence="2">
    <location>
        <begin position="189"/>
        <end position="283"/>
    </location>
</feature>
<dbReference type="AlphaFoldDB" id="A0A2H0BTE2"/>
<dbReference type="Gene3D" id="6.10.250.3150">
    <property type="match status" value="1"/>
</dbReference>
<feature type="chain" id="PRO_5013829721" description="M23ase beta-sheet core domain-containing protein" evidence="3">
    <location>
        <begin position="30"/>
        <end position="420"/>
    </location>
</feature>
<dbReference type="InterPro" id="IPR050570">
    <property type="entry name" value="Cell_wall_metabolism_enzyme"/>
</dbReference>
<keyword evidence="1 3" id="KW-0732">Signal</keyword>
<gene>
    <name evidence="5" type="ORF">COX00_04345</name>
</gene>
<dbReference type="InterPro" id="IPR016047">
    <property type="entry name" value="M23ase_b-sheet_dom"/>
</dbReference>
<evidence type="ECO:0000256" key="3">
    <source>
        <dbReference type="SAM" id="SignalP"/>
    </source>
</evidence>
<dbReference type="CDD" id="cd12797">
    <property type="entry name" value="M23_peptidase"/>
    <property type="match status" value="1"/>
</dbReference>
<protein>
    <recommendedName>
        <fullName evidence="4">M23ase beta-sheet core domain-containing protein</fullName>
    </recommendedName>
</protein>
<evidence type="ECO:0000256" key="2">
    <source>
        <dbReference type="SAM" id="Coils"/>
    </source>
</evidence>
<organism evidence="5 6">
    <name type="scientific">Candidatus Uhrbacteria bacterium CG22_combo_CG10-13_8_21_14_all_47_17</name>
    <dbReference type="NCBI Taxonomy" id="1975041"/>
    <lineage>
        <taxon>Bacteria</taxon>
        <taxon>Candidatus Uhriibacteriota</taxon>
    </lineage>
</organism>
<dbReference type="PANTHER" id="PTHR21666:SF289">
    <property type="entry name" value="L-ALA--D-GLU ENDOPEPTIDASE"/>
    <property type="match status" value="1"/>
</dbReference>
<accession>A0A2H0BTE2</accession>
<evidence type="ECO:0000313" key="6">
    <source>
        <dbReference type="Proteomes" id="UP000231581"/>
    </source>
</evidence>
<evidence type="ECO:0000313" key="5">
    <source>
        <dbReference type="EMBL" id="PIP60258.1"/>
    </source>
</evidence>
<dbReference type="SUPFAM" id="SSF51261">
    <property type="entry name" value="Duplicated hybrid motif"/>
    <property type="match status" value="1"/>
</dbReference>
<evidence type="ECO:0000259" key="4">
    <source>
        <dbReference type="Pfam" id="PF01551"/>
    </source>
</evidence>
<feature type="domain" description="M23ase beta-sheet core" evidence="4">
    <location>
        <begin position="314"/>
        <end position="413"/>
    </location>
</feature>
<feature type="signal peptide" evidence="3">
    <location>
        <begin position="1"/>
        <end position="29"/>
    </location>
</feature>
<dbReference type="PANTHER" id="PTHR21666">
    <property type="entry name" value="PEPTIDASE-RELATED"/>
    <property type="match status" value="1"/>
</dbReference>
<dbReference type="GO" id="GO:0004222">
    <property type="term" value="F:metalloendopeptidase activity"/>
    <property type="evidence" value="ECO:0007669"/>
    <property type="project" value="TreeGrafter"/>
</dbReference>
<reference evidence="5 6" key="1">
    <citation type="submission" date="2017-09" db="EMBL/GenBank/DDBJ databases">
        <title>Depth-based differentiation of microbial function through sediment-hosted aquifers and enrichment of novel symbionts in the deep terrestrial subsurface.</title>
        <authorList>
            <person name="Probst A.J."/>
            <person name="Ladd B."/>
            <person name="Jarett J.K."/>
            <person name="Geller-Mcgrath D.E."/>
            <person name="Sieber C.M."/>
            <person name="Emerson J.B."/>
            <person name="Anantharaman K."/>
            <person name="Thomas B.C."/>
            <person name="Malmstrom R."/>
            <person name="Stieglmeier M."/>
            <person name="Klingl A."/>
            <person name="Woyke T."/>
            <person name="Ryan C.M."/>
            <person name="Banfield J.F."/>
        </authorList>
    </citation>
    <scope>NUCLEOTIDE SEQUENCE [LARGE SCALE GENOMIC DNA]</scope>
    <source>
        <strain evidence="5">CG22_combo_CG10-13_8_21_14_all_47_17</strain>
    </source>
</reference>
<dbReference type="InterPro" id="IPR011055">
    <property type="entry name" value="Dup_hybrid_motif"/>
</dbReference>
<evidence type="ECO:0000256" key="1">
    <source>
        <dbReference type="ARBA" id="ARBA00022729"/>
    </source>
</evidence>
<proteinExistence type="predicted"/>
<dbReference type="Gene3D" id="2.70.70.10">
    <property type="entry name" value="Glucose Permease (Domain IIA)"/>
    <property type="match status" value="1"/>
</dbReference>
<dbReference type="Proteomes" id="UP000231581">
    <property type="component" value="Unassembled WGS sequence"/>
</dbReference>
<dbReference type="Pfam" id="PF01551">
    <property type="entry name" value="Peptidase_M23"/>
    <property type="match status" value="1"/>
</dbReference>
<name>A0A2H0BTE2_9BACT</name>
<dbReference type="EMBL" id="PCSZ01000076">
    <property type="protein sequence ID" value="PIP60258.1"/>
    <property type="molecule type" value="Genomic_DNA"/>
</dbReference>
<keyword evidence="2" id="KW-0175">Coiled coil</keyword>
<sequence length="420" mass="46319">MNVMKYSRTLFIALLIGLAVWGPSQAVFADTGAASSVSDAAVGQAKQQVDDISAQVKAKQQTLKELDAVIGKYKDRIQEQANAQATLQNEVGLLDNRIQERQLAVERTKAQIDLALLEQQRVEAQISLAEQQFSRKKETLGSILGELQDAQGVSLFEAFLSNPSLSEFFARVEQLNFIETDVTDAVTDLKTLSSELNQKKAELETYRTQLETQRADLEKVQMQLEGERSAKTSLLAETSQQESEFQRILYELRQQQQEEANAAASLEEKLKAKLDTIDSALARGDVLLNWPVPHSRITTEFHDPDYPFRKLFEHPGIDIAVPRGTPVHAAAGGYIAFTRTGTQYGNYIMIVHSGGVATVYAHLSKFNVKPDTYVERGDVIGYSGGVPGDQGAGLSTGAHLHFEVRQNGIPTNPRQFLPSA</sequence>
<comment type="caution">
    <text evidence="5">The sequence shown here is derived from an EMBL/GenBank/DDBJ whole genome shotgun (WGS) entry which is preliminary data.</text>
</comment>